<sequence length="98" mass="11063">MEENQGTVIGKNVAEKTPAEAAKEIQDLLAQLQTNYPTTTEYEKQAFVNKFNDEVKTNSRVRDVILAGGIELIKMLCPPLGIRIEMGKRWLETAQKQK</sequence>
<dbReference type="KEGG" id="bsen:DP114_01105"/>
<organism evidence="1 2">
    <name type="scientific">Brasilonema sennae CENA114</name>
    <dbReference type="NCBI Taxonomy" id="415709"/>
    <lineage>
        <taxon>Bacteria</taxon>
        <taxon>Bacillati</taxon>
        <taxon>Cyanobacteriota</taxon>
        <taxon>Cyanophyceae</taxon>
        <taxon>Nostocales</taxon>
        <taxon>Scytonemataceae</taxon>
        <taxon>Brasilonema</taxon>
        <taxon>Bromeliae group (in: Brasilonema)</taxon>
    </lineage>
</organism>
<gene>
    <name evidence="1" type="ORF">DP114_01105</name>
</gene>
<dbReference type="AlphaFoldDB" id="A0A856MRD3"/>
<reference evidence="1 2" key="1">
    <citation type="submission" date="2018-06" db="EMBL/GenBank/DDBJ databases">
        <title>Comparative genomics of Brasilonema spp. strains.</title>
        <authorList>
            <person name="Alvarenga D.O."/>
            <person name="Fiore M.F."/>
            <person name="Varani A.M."/>
        </authorList>
    </citation>
    <scope>NUCLEOTIDE SEQUENCE [LARGE SCALE GENOMIC DNA]</scope>
    <source>
        <strain evidence="1 2">CENA114</strain>
    </source>
</reference>
<dbReference type="Proteomes" id="UP000503129">
    <property type="component" value="Chromosome"/>
</dbReference>
<dbReference type="EMBL" id="CP030118">
    <property type="protein sequence ID" value="QDL12047.1"/>
    <property type="molecule type" value="Genomic_DNA"/>
</dbReference>
<name>A0A856MRD3_9CYAN</name>
<keyword evidence="2" id="KW-1185">Reference proteome</keyword>
<evidence type="ECO:0000313" key="2">
    <source>
        <dbReference type="Proteomes" id="UP000503129"/>
    </source>
</evidence>
<proteinExistence type="predicted"/>
<evidence type="ECO:0000313" key="1">
    <source>
        <dbReference type="EMBL" id="QDL12047.1"/>
    </source>
</evidence>
<protein>
    <submittedName>
        <fullName evidence="1">Uncharacterized protein</fullName>
    </submittedName>
</protein>
<accession>A0A856MRD3</accession>